<dbReference type="EMBL" id="JAJTJA010000006">
    <property type="protein sequence ID" value="KAH8697906.1"/>
    <property type="molecule type" value="Genomic_DNA"/>
</dbReference>
<name>A0AAD4Q134_9EURO</name>
<keyword evidence="4" id="KW-0238">DNA-binding</keyword>
<keyword evidence="9" id="KW-1185">Reference proteome</keyword>
<dbReference type="InterPro" id="IPR050613">
    <property type="entry name" value="Sec_Metabolite_Reg"/>
</dbReference>
<comment type="subcellular location">
    <subcellularLocation>
        <location evidence="1">Nucleus</location>
    </subcellularLocation>
</comment>
<keyword evidence="5" id="KW-0804">Transcription</keyword>
<proteinExistence type="predicted"/>
<evidence type="ECO:0000256" key="5">
    <source>
        <dbReference type="ARBA" id="ARBA00023163"/>
    </source>
</evidence>
<accession>A0AAD4Q134</accession>
<dbReference type="Proteomes" id="UP001201262">
    <property type="component" value="Unassembled WGS sequence"/>
</dbReference>
<dbReference type="Pfam" id="PF00172">
    <property type="entry name" value="Zn_clus"/>
    <property type="match status" value="1"/>
</dbReference>
<dbReference type="CDD" id="cd12148">
    <property type="entry name" value="fungal_TF_MHR"/>
    <property type="match status" value="1"/>
</dbReference>
<dbReference type="Pfam" id="PF04082">
    <property type="entry name" value="Fungal_trans"/>
    <property type="match status" value="1"/>
</dbReference>
<evidence type="ECO:0000256" key="3">
    <source>
        <dbReference type="ARBA" id="ARBA00023015"/>
    </source>
</evidence>
<dbReference type="GO" id="GO:0005634">
    <property type="term" value="C:nucleus"/>
    <property type="evidence" value="ECO:0007669"/>
    <property type="project" value="UniProtKB-SubCell"/>
</dbReference>
<evidence type="ECO:0000256" key="4">
    <source>
        <dbReference type="ARBA" id="ARBA00023125"/>
    </source>
</evidence>
<dbReference type="SMART" id="SM00906">
    <property type="entry name" value="Fungal_trans"/>
    <property type="match status" value="1"/>
</dbReference>
<dbReference type="InterPro" id="IPR001138">
    <property type="entry name" value="Zn2Cys6_DnaBD"/>
</dbReference>
<dbReference type="GO" id="GO:0008270">
    <property type="term" value="F:zinc ion binding"/>
    <property type="evidence" value="ECO:0007669"/>
    <property type="project" value="InterPro"/>
</dbReference>
<evidence type="ECO:0000313" key="8">
    <source>
        <dbReference type="EMBL" id="KAH8697906.1"/>
    </source>
</evidence>
<feature type="domain" description="Zn(2)-C6 fungal-type" evidence="7">
    <location>
        <begin position="12"/>
        <end position="44"/>
    </location>
</feature>
<dbReference type="PANTHER" id="PTHR31001">
    <property type="entry name" value="UNCHARACTERIZED TRANSCRIPTIONAL REGULATORY PROTEIN"/>
    <property type="match status" value="1"/>
</dbReference>
<dbReference type="InterPro" id="IPR036864">
    <property type="entry name" value="Zn2-C6_fun-type_DNA-bd_sf"/>
</dbReference>
<dbReference type="CDD" id="cd00067">
    <property type="entry name" value="GAL4"/>
    <property type="match status" value="1"/>
</dbReference>
<dbReference type="AlphaFoldDB" id="A0AAD4Q134"/>
<evidence type="ECO:0000256" key="2">
    <source>
        <dbReference type="ARBA" id="ARBA00022723"/>
    </source>
</evidence>
<dbReference type="PROSITE" id="PS00463">
    <property type="entry name" value="ZN2_CY6_FUNGAL_1"/>
    <property type="match status" value="1"/>
</dbReference>
<keyword evidence="6" id="KW-0539">Nucleus</keyword>
<dbReference type="PANTHER" id="PTHR31001:SF53">
    <property type="entry name" value="ZN(II)2CYS6 TRANSCRIPTION FACTOR (EUROFUNG)"/>
    <property type="match status" value="1"/>
</dbReference>
<dbReference type="SMART" id="SM00066">
    <property type="entry name" value="GAL4"/>
    <property type="match status" value="1"/>
</dbReference>
<reference evidence="8" key="1">
    <citation type="submission" date="2021-12" db="EMBL/GenBank/DDBJ databases">
        <title>Convergent genome expansion in fungi linked to evolution of root-endophyte symbiosis.</title>
        <authorList>
            <consortium name="DOE Joint Genome Institute"/>
            <person name="Ke Y.-H."/>
            <person name="Bonito G."/>
            <person name="Liao H.-L."/>
            <person name="Looney B."/>
            <person name="Rojas-Flechas A."/>
            <person name="Nash J."/>
            <person name="Hameed K."/>
            <person name="Schadt C."/>
            <person name="Martin F."/>
            <person name="Crous P.W."/>
            <person name="Miettinen O."/>
            <person name="Magnuson J.K."/>
            <person name="Labbe J."/>
            <person name="Jacobson D."/>
            <person name="Doktycz M.J."/>
            <person name="Veneault-Fourrey C."/>
            <person name="Kuo A."/>
            <person name="Mondo S."/>
            <person name="Calhoun S."/>
            <person name="Riley R."/>
            <person name="Ohm R."/>
            <person name="LaButti K."/>
            <person name="Andreopoulos B."/>
            <person name="Pangilinan J."/>
            <person name="Nolan M."/>
            <person name="Tritt A."/>
            <person name="Clum A."/>
            <person name="Lipzen A."/>
            <person name="Daum C."/>
            <person name="Barry K."/>
            <person name="Grigoriev I.V."/>
            <person name="Vilgalys R."/>
        </authorList>
    </citation>
    <scope>NUCLEOTIDE SEQUENCE</scope>
    <source>
        <strain evidence="8">PMI_201</strain>
    </source>
</reference>
<keyword evidence="3" id="KW-0805">Transcription regulation</keyword>
<evidence type="ECO:0000256" key="6">
    <source>
        <dbReference type="ARBA" id="ARBA00023242"/>
    </source>
</evidence>
<dbReference type="SUPFAM" id="SSF57701">
    <property type="entry name" value="Zn2/Cys6 DNA-binding domain"/>
    <property type="match status" value="1"/>
</dbReference>
<keyword evidence="2" id="KW-0479">Metal-binding</keyword>
<comment type="caution">
    <text evidence="8">The sequence shown here is derived from an EMBL/GenBank/DDBJ whole genome shotgun (WGS) entry which is preliminary data.</text>
</comment>
<sequence length="731" mass="82910">MSSKRRNGQLSSCEPCRKAKLRCDHATPICGRCIQRQQADMCIYHPAPLTRPKLLENSSPLPKKRKRDTSIVTEKGITSTNLLLKYRIPPPTPADSIEEDESLNERLQPKIREIKEFPTGFLGPSSYWATFDEPDESRLLCVTRASTDPSDTSPETIMDSTLVDSEQIEGGARILSLLDDLPLYLHLIFVRYEHCEPWVFGRKLALKLFTGLNELRAQWQQGSKNKNSQTKLLAWSRKIFDNSTTPIKVDRYTTVSEYFSQITLRWETIGLMFTWVGLATTTIPSHHESFRLDDGTVIDKHELYTLVIDVVELCLGFCDSLGTMSDPLSWLLLQHTVLLAEGHGDTNYRPWRKLGDLSTMVFALGLHRPETDPHIPFFLGEIRRRVMVASYSLDKQLATLLGRPPRIAWQYCDIKFPLDLNYDDIFPASDNQEEESILAKIGHDGWNIDGRITSGSKARMHLMFGLIREKILALSLSPHPEDVAQKISETCAEYEHLRSNLPPVMQWRPSHFSGSRTMDQHTEFVANMHLEFLNNDFILYRVLVKRTGKGKEKLLKVAREMLAATLAIVSRNSQTRDNCDSIWNLCYIGLPCAGVLARELLQRSQQQYYRSLHEKPPKSADTMPFPRSEVIQNLSVFAANLENVLGSRGNFGISQKGLNVIRNVLDRVLSGDEMSCAPSNLPPPTGDELTAVPLELPTTLPELYSDDGNTAEFMTWLDNIDWAQEALLSYS</sequence>
<evidence type="ECO:0000259" key="7">
    <source>
        <dbReference type="PROSITE" id="PS50048"/>
    </source>
</evidence>
<evidence type="ECO:0000256" key="1">
    <source>
        <dbReference type="ARBA" id="ARBA00004123"/>
    </source>
</evidence>
<dbReference type="GeneID" id="70246523"/>
<dbReference type="GO" id="GO:0003677">
    <property type="term" value="F:DNA binding"/>
    <property type="evidence" value="ECO:0007669"/>
    <property type="project" value="UniProtKB-KW"/>
</dbReference>
<gene>
    <name evidence="8" type="ORF">BGW36DRAFT_379643</name>
</gene>
<protein>
    <recommendedName>
        <fullName evidence="7">Zn(2)-C6 fungal-type domain-containing protein</fullName>
    </recommendedName>
</protein>
<dbReference type="RefSeq" id="XP_046072607.1">
    <property type="nucleotide sequence ID" value="XM_046216236.1"/>
</dbReference>
<dbReference type="GO" id="GO:0000981">
    <property type="term" value="F:DNA-binding transcription factor activity, RNA polymerase II-specific"/>
    <property type="evidence" value="ECO:0007669"/>
    <property type="project" value="InterPro"/>
</dbReference>
<organism evidence="8 9">
    <name type="scientific">Talaromyces proteolyticus</name>
    <dbReference type="NCBI Taxonomy" id="1131652"/>
    <lineage>
        <taxon>Eukaryota</taxon>
        <taxon>Fungi</taxon>
        <taxon>Dikarya</taxon>
        <taxon>Ascomycota</taxon>
        <taxon>Pezizomycotina</taxon>
        <taxon>Eurotiomycetes</taxon>
        <taxon>Eurotiomycetidae</taxon>
        <taxon>Eurotiales</taxon>
        <taxon>Trichocomaceae</taxon>
        <taxon>Talaromyces</taxon>
        <taxon>Talaromyces sect. Bacilispori</taxon>
    </lineage>
</organism>
<evidence type="ECO:0000313" key="9">
    <source>
        <dbReference type="Proteomes" id="UP001201262"/>
    </source>
</evidence>
<dbReference type="GO" id="GO:0006351">
    <property type="term" value="P:DNA-templated transcription"/>
    <property type="evidence" value="ECO:0007669"/>
    <property type="project" value="InterPro"/>
</dbReference>
<dbReference type="InterPro" id="IPR007219">
    <property type="entry name" value="XnlR_reg_dom"/>
</dbReference>
<dbReference type="PROSITE" id="PS50048">
    <property type="entry name" value="ZN2_CY6_FUNGAL_2"/>
    <property type="match status" value="1"/>
</dbReference>
<dbReference type="Gene3D" id="4.10.240.10">
    <property type="entry name" value="Zn(2)-C6 fungal-type DNA-binding domain"/>
    <property type="match status" value="1"/>
</dbReference>